<evidence type="ECO:0000313" key="2">
    <source>
        <dbReference type="EMBL" id="KAG6448083.1"/>
    </source>
</evidence>
<feature type="compositionally biased region" description="Polar residues" evidence="1">
    <location>
        <begin position="110"/>
        <end position="121"/>
    </location>
</feature>
<feature type="compositionally biased region" description="Polar residues" evidence="1">
    <location>
        <begin position="187"/>
        <end position="229"/>
    </location>
</feature>
<accession>A0A922CJN1</accession>
<keyword evidence="3" id="KW-1185">Reference proteome</keyword>
<comment type="caution">
    <text evidence="2">The sequence shown here is derived from an EMBL/GenBank/DDBJ whole genome shotgun (WGS) entry which is preliminary data.</text>
</comment>
<feature type="region of interest" description="Disordered" evidence="1">
    <location>
        <begin position="49"/>
        <end position="256"/>
    </location>
</feature>
<reference evidence="2" key="1">
    <citation type="journal article" date="2016" name="Insect Biochem. Mol. Biol.">
        <title>Multifaceted biological insights from a draft genome sequence of the tobacco hornworm moth, Manduca sexta.</title>
        <authorList>
            <person name="Kanost M.R."/>
            <person name="Arrese E.L."/>
            <person name="Cao X."/>
            <person name="Chen Y.R."/>
            <person name="Chellapilla S."/>
            <person name="Goldsmith M.R."/>
            <person name="Grosse-Wilde E."/>
            <person name="Heckel D.G."/>
            <person name="Herndon N."/>
            <person name="Jiang H."/>
            <person name="Papanicolaou A."/>
            <person name="Qu J."/>
            <person name="Soulages J.L."/>
            <person name="Vogel H."/>
            <person name="Walters J."/>
            <person name="Waterhouse R.M."/>
            <person name="Ahn S.J."/>
            <person name="Almeida F.C."/>
            <person name="An C."/>
            <person name="Aqrawi P."/>
            <person name="Bretschneider A."/>
            <person name="Bryant W.B."/>
            <person name="Bucks S."/>
            <person name="Chao H."/>
            <person name="Chevignon G."/>
            <person name="Christen J.M."/>
            <person name="Clarke D.F."/>
            <person name="Dittmer N.T."/>
            <person name="Ferguson L.C.F."/>
            <person name="Garavelou S."/>
            <person name="Gordon K.H.J."/>
            <person name="Gunaratna R.T."/>
            <person name="Han Y."/>
            <person name="Hauser F."/>
            <person name="He Y."/>
            <person name="Heidel-Fischer H."/>
            <person name="Hirsh A."/>
            <person name="Hu Y."/>
            <person name="Jiang H."/>
            <person name="Kalra D."/>
            <person name="Klinner C."/>
            <person name="Konig C."/>
            <person name="Kovar C."/>
            <person name="Kroll A.R."/>
            <person name="Kuwar S.S."/>
            <person name="Lee S.L."/>
            <person name="Lehman R."/>
            <person name="Li K."/>
            <person name="Li Z."/>
            <person name="Liang H."/>
            <person name="Lovelace S."/>
            <person name="Lu Z."/>
            <person name="Mansfield J.H."/>
            <person name="McCulloch K.J."/>
            <person name="Mathew T."/>
            <person name="Morton B."/>
            <person name="Muzny D.M."/>
            <person name="Neunemann D."/>
            <person name="Ongeri F."/>
            <person name="Pauchet Y."/>
            <person name="Pu L.L."/>
            <person name="Pyrousis I."/>
            <person name="Rao X.J."/>
            <person name="Redding A."/>
            <person name="Roesel C."/>
            <person name="Sanchez-Gracia A."/>
            <person name="Schaack S."/>
            <person name="Shukla A."/>
            <person name="Tetreau G."/>
            <person name="Wang Y."/>
            <person name="Xiong G.H."/>
            <person name="Traut W."/>
            <person name="Walsh T.K."/>
            <person name="Worley K.C."/>
            <person name="Wu D."/>
            <person name="Wu W."/>
            <person name="Wu Y.Q."/>
            <person name="Zhang X."/>
            <person name="Zou Z."/>
            <person name="Zucker H."/>
            <person name="Briscoe A.D."/>
            <person name="Burmester T."/>
            <person name="Clem R.J."/>
            <person name="Feyereisen R."/>
            <person name="Grimmelikhuijzen C.J.P."/>
            <person name="Hamodrakas S.J."/>
            <person name="Hansson B.S."/>
            <person name="Huguet E."/>
            <person name="Jermiin L.S."/>
            <person name="Lan Q."/>
            <person name="Lehman H.K."/>
            <person name="Lorenzen M."/>
            <person name="Merzendorfer H."/>
            <person name="Michalopoulos I."/>
            <person name="Morton D.B."/>
            <person name="Muthukrishnan S."/>
            <person name="Oakeshott J.G."/>
            <person name="Palmer W."/>
            <person name="Park Y."/>
            <person name="Passarelli A.L."/>
            <person name="Rozas J."/>
            <person name="Schwartz L.M."/>
            <person name="Smith W."/>
            <person name="Southgate A."/>
            <person name="Vilcinskas A."/>
            <person name="Vogt R."/>
            <person name="Wang P."/>
            <person name="Werren J."/>
            <person name="Yu X.Q."/>
            <person name="Zhou J.J."/>
            <person name="Brown S.J."/>
            <person name="Scherer S.E."/>
            <person name="Richards S."/>
            <person name="Blissard G.W."/>
        </authorList>
    </citation>
    <scope>NUCLEOTIDE SEQUENCE</scope>
</reference>
<reference evidence="2" key="2">
    <citation type="submission" date="2020-12" db="EMBL/GenBank/DDBJ databases">
        <authorList>
            <person name="Kanost M."/>
        </authorList>
    </citation>
    <scope>NUCLEOTIDE SEQUENCE</scope>
</reference>
<feature type="compositionally biased region" description="Polar residues" evidence="1">
    <location>
        <begin position="75"/>
        <end position="98"/>
    </location>
</feature>
<proteinExistence type="predicted"/>
<evidence type="ECO:0000313" key="3">
    <source>
        <dbReference type="Proteomes" id="UP000791440"/>
    </source>
</evidence>
<dbReference type="EMBL" id="JH668352">
    <property type="protein sequence ID" value="KAG6448083.1"/>
    <property type="molecule type" value="Genomic_DNA"/>
</dbReference>
<dbReference type="Proteomes" id="UP000791440">
    <property type="component" value="Unassembled WGS sequence"/>
</dbReference>
<name>A0A922CJN1_MANSE</name>
<feature type="compositionally biased region" description="Basic and acidic residues" evidence="1">
    <location>
        <begin position="126"/>
        <end position="174"/>
    </location>
</feature>
<evidence type="ECO:0000256" key="1">
    <source>
        <dbReference type="SAM" id="MobiDB-lite"/>
    </source>
</evidence>
<sequence length="309" mass="34567">MMKLGGFKASLNIFNSKRHSKEHAEFEPGLCITGAYRTNRDEYFGNDRVYEPPKKLTPSMVKLPRSHETSEIRPTKSTSDLTKTNNLPTHLRHSTPTVSLDPRGEEQRAPVNSTNGVTTVVPNAKNKKEQEKLRKKQLAEQKAREKAAAKERAKQEKLAKARAKQEAKENAKREKQQKKSKSPVAQPPQQSTSAITPTSNIAQQRSANPLSQPANYPTNTLDSSISRSSGPPPYTEVPKTVPKQEPATKQNHGTGDVIFIEPIDTGSWDMVSQHRQQVSKSTKTTEVSNKQRVMDLNYNFNKEKNNTDA</sequence>
<dbReference type="AlphaFoldDB" id="A0A922CJN1"/>
<feature type="compositionally biased region" description="Basic and acidic residues" evidence="1">
    <location>
        <begin position="65"/>
        <end position="74"/>
    </location>
</feature>
<protein>
    <submittedName>
        <fullName evidence="2">Uncharacterized protein</fullName>
    </submittedName>
</protein>
<organism evidence="2 3">
    <name type="scientific">Manduca sexta</name>
    <name type="common">Tobacco hawkmoth</name>
    <name type="synonym">Tobacco hornworm</name>
    <dbReference type="NCBI Taxonomy" id="7130"/>
    <lineage>
        <taxon>Eukaryota</taxon>
        <taxon>Metazoa</taxon>
        <taxon>Ecdysozoa</taxon>
        <taxon>Arthropoda</taxon>
        <taxon>Hexapoda</taxon>
        <taxon>Insecta</taxon>
        <taxon>Pterygota</taxon>
        <taxon>Neoptera</taxon>
        <taxon>Endopterygota</taxon>
        <taxon>Lepidoptera</taxon>
        <taxon>Glossata</taxon>
        <taxon>Ditrysia</taxon>
        <taxon>Bombycoidea</taxon>
        <taxon>Sphingidae</taxon>
        <taxon>Sphinginae</taxon>
        <taxon>Sphingini</taxon>
        <taxon>Manduca</taxon>
    </lineage>
</organism>
<gene>
    <name evidence="2" type="ORF">O3G_MSEX005293</name>
</gene>